<dbReference type="SMART" id="SM01011">
    <property type="entry name" value="AMP_N"/>
    <property type="match status" value="1"/>
</dbReference>
<dbReference type="Pfam" id="PF00557">
    <property type="entry name" value="Peptidase_M24"/>
    <property type="match status" value="1"/>
</dbReference>
<keyword evidence="9" id="KW-0464">Manganese</keyword>
<evidence type="ECO:0000256" key="4">
    <source>
        <dbReference type="ARBA" id="ARBA00012574"/>
    </source>
</evidence>
<evidence type="ECO:0000256" key="5">
    <source>
        <dbReference type="ARBA" id="ARBA00022670"/>
    </source>
</evidence>
<evidence type="ECO:0000313" key="12">
    <source>
        <dbReference type="EMBL" id="GHB97548.1"/>
    </source>
</evidence>
<evidence type="ECO:0000256" key="2">
    <source>
        <dbReference type="ARBA" id="ARBA00001936"/>
    </source>
</evidence>
<dbReference type="InterPro" id="IPR036005">
    <property type="entry name" value="Creatinase/aminopeptidase-like"/>
</dbReference>
<dbReference type="SUPFAM" id="SSF53092">
    <property type="entry name" value="Creatinase/prolidase N-terminal domain"/>
    <property type="match status" value="1"/>
</dbReference>
<dbReference type="Gene3D" id="3.40.350.10">
    <property type="entry name" value="Creatinase/prolidase N-terminal domain"/>
    <property type="match status" value="1"/>
</dbReference>
<dbReference type="InterPro" id="IPR000994">
    <property type="entry name" value="Pept_M24"/>
</dbReference>
<dbReference type="RefSeq" id="WP_189512892.1">
    <property type="nucleotide sequence ID" value="NZ_BMXG01000006.1"/>
</dbReference>
<reference evidence="12" key="2">
    <citation type="submission" date="2020-09" db="EMBL/GenBank/DDBJ databases">
        <authorList>
            <person name="Sun Q."/>
            <person name="Kim S."/>
        </authorList>
    </citation>
    <scope>NUCLEOTIDE SEQUENCE</scope>
    <source>
        <strain evidence="12">KCTC 12870</strain>
    </source>
</reference>
<keyword evidence="8" id="KW-0482">Metalloprotease</keyword>
<evidence type="ECO:0000259" key="11">
    <source>
        <dbReference type="SMART" id="SM01011"/>
    </source>
</evidence>
<dbReference type="InterPro" id="IPR001131">
    <property type="entry name" value="Peptidase_M24B_aminopep-P_CS"/>
</dbReference>
<dbReference type="AlphaFoldDB" id="A0A8J3DGU9"/>
<dbReference type="InterPro" id="IPR052433">
    <property type="entry name" value="X-Pro_dipept-like"/>
</dbReference>
<dbReference type="GO" id="GO:0006508">
    <property type="term" value="P:proteolysis"/>
    <property type="evidence" value="ECO:0007669"/>
    <property type="project" value="UniProtKB-KW"/>
</dbReference>
<dbReference type="SUPFAM" id="SSF55920">
    <property type="entry name" value="Creatinase/aminopeptidase"/>
    <property type="match status" value="1"/>
</dbReference>
<dbReference type="EMBL" id="BMXG01000006">
    <property type="protein sequence ID" value="GHB97548.1"/>
    <property type="molecule type" value="Genomic_DNA"/>
</dbReference>
<keyword evidence="5" id="KW-0645">Protease</keyword>
<name>A0A8J3DGU9_9BACT</name>
<dbReference type="GO" id="GO:0070006">
    <property type="term" value="F:metalloaminopeptidase activity"/>
    <property type="evidence" value="ECO:0007669"/>
    <property type="project" value="InterPro"/>
</dbReference>
<evidence type="ECO:0000256" key="9">
    <source>
        <dbReference type="ARBA" id="ARBA00023211"/>
    </source>
</evidence>
<dbReference type="GO" id="GO:0030145">
    <property type="term" value="F:manganese ion binding"/>
    <property type="evidence" value="ECO:0007669"/>
    <property type="project" value="InterPro"/>
</dbReference>
<comment type="caution">
    <text evidence="12">The sequence shown here is derived from an EMBL/GenBank/DDBJ whole genome shotgun (WGS) entry which is preliminary data.</text>
</comment>
<evidence type="ECO:0000256" key="8">
    <source>
        <dbReference type="ARBA" id="ARBA00023049"/>
    </source>
</evidence>
<evidence type="ECO:0000256" key="1">
    <source>
        <dbReference type="ARBA" id="ARBA00001424"/>
    </source>
</evidence>
<dbReference type="Gene3D" id="3.90.230.10">
    <property type="entry name" value="Creatinase/methionine aminopeptidase superfamily"/>
    <property type="match status" value="1"/>
</dbReference>
<feature type="domain" description="Aminopeptidase P N-terminal" evidence="11">
    <location>
        <begin position="6"/>
        <end position="142"/>
    </location>
</feature>
<dbReference type="PROSITE" id="PS00491">
    <property type="entry name" value="PROLINE_PEPTIDASE"/>
    <property type="match status" value="1"/>
</dbReference>
<dbReference type="EC" id="3.4.11.9" evidence="4"/>
<keyword evidence="6 10" id="KW-0479">Metal-binding</keyword>
<accession>A0A8J3DGU9</accession>
<comment type="cofactor">
    <cofactor evidence="2">
        <name>Mn(2+)</name>
        <dbReference type="ChEBI" id="CHEBI:29035"/>
    </cofactor>
</comment>
<sequence length="429" mass="48381">MRYEPADAALFVRNRARLAALLPPGAMVVIHANDIYPTNADGIMPFKQNANLYYLSGIDQEDTTLILFPSATEEKDRAILFVRETTERLRIWEGEKLTLEQAHNLSGVECVKLTTTFEADFQRLALQAESLFLETNEHPRAEASAPTRNDRFIAECKAKFPLHQYGRLAPLMAQLRAIKAPEEIAMQRHAIDITEAGFRRVFDFLQPGVGEWEVEAEFTHEFLRRRSRGFAYSPIVASGANALCLHYVGNEQRCGDGELVLMDIGAEWGNWNADLTRTVPANGRFTPRQRAVYDAVLRVFRFADKTLRPGALIKDYTIEVYNCMAEELAQLGLLSAEDLKHRTPEKDPVRQYFMHGVSHPLGLDVHDVYPSNAPIAEGMVFTIEPGIYITEEGLGIRLENNFLVGKNGNEDLCAKVPLEAEEIEEAMKR</sequence>
<organism evidence="12 13">
    <name type="scientific">Cerasicoccus arenae</name>
    <dbReference type="NCBI Taxonomy" id="424488"/>
    <lineage>
        <taxon>Bacteria</taxon>
        <taxon>Pseudomonadati</taxon>
        <taxon>Verrucomicrobiota</taxon>
        <taxon>Opitutia</taxon>
        <taxon>Puniceicoccales</taxon>
        <taxon>Cerasicoccaceae</taxon>
        <taxon>Cerasicoccus</taxon>
    </lineage>
</organism>
<evidence type="ECO:0000256" key="6">
    <source>
        <dbReference type="ARBA" id="ARBA00022723"/>
    </source>
</evidence>
<evidence type="ECO:0000313" key="13">
    <source>
        <dbReference type="Proteomes" id="UP000642829"/>
    </source>
</evidence>
<dbReference type="PANTHER" id="PTHR43226">
    <property type="entry name" value="XAA-PRO AMINOPEPTIDASE 3"/>
    <property type="match status" value="1"/>
</dbReference>
<dbReference type="Pfam" id="PF05195">
    <property type="entry name" value="AMP_N"/>
    <property type="match status" value="1"/>
</dbReference>
<dbReference type="InterPro" id="IPR007865">
    <property type="entry name" value="Aminopep_P_N"/>
</dbReference>
<dbReference type="InterPro" id="IPR029149">
    <property type="entry name" value="Creatin/AminoP/Spt16_N"/>
</dbReference>
<dbReference type="PANTHER" id="PTHR43226:SF4">
    <property type="entry name" value="XAA-PRO AMINOPEPTIDASE 3"/>
    <property type="match status" value="1"/>
</dbReference>
<comment type="catalytic activity">
    <reaction evidence="1">
        <text>Release of any N-terminal amino acid, including proline, that is linked to proline, even from a dipeptide or tripeptide.</text>
        <dbReference type="EC" id="3.4.11.9"/>
    </reaction>
</comment>
<dbReference type="Proteomes" id="UP000642829">
    <property type="component" value="Unassembled WGS sequence"/>
</dbReference>
<reference evidence="12" key="1">
    <citation type="journal article" date="2014" name="Int. J. Syst. Evol. Microbiol.">
        <title>Complete genome sequence of Corynebacterium casei LMG S-19264T (=DSM 44701T), isolated from a smear-ripened cheese.</title>
        <authorList>
            <consortium name="US DOE Joint Genome Institute (JGI-PGF)"/>
            <person name="Walter F."/>
            <person name="Albersmeier A."/>
            <person name="Kalinowski J."/>
            <person name="Ruckert C."/>
        </authorList>
    </citation>
    <scope>NUCLEOTIDE SEQUENCE</scope>
    <source>
        <strain evidence="12">KCTC 12870</strain>
    </source>
</reference>
<keyword evidence="12" id="KW-0031">Aminopeptidase</keyword>
<gene>
    <name evidence="12" type="primary">pepP</name>
    <name evidence="12" type="ORF">GCM10007047_11730</name>
</gene>
<evidence type="ECO:0000256" key="7">
    <source>
        <dbReference type="ARBA" id="ARBA00022801"/>
    </source>
</evidence>
<keyword evidence="7" id="KW-0378">Hydrolase</keyword>
<evidence type="ECO:0000256" key="10">
    <source>
        <dbReference type="RuleBase" id="RU000590"/>
    </source>
</evidence>
<evidence type="ECO:0000256" key="3">
    <source>
        <dbReference type="ARBA" id="ARBA00008766"/>
    </source>
</evidence>
<protein>
    <recommendedName>
        <fullName evidence="4">Xaa-Pro aminopeptidase</fullName>
        <ecNumber evidence="4">3.4.11.9</ecNumber>
    </recommendedName>
</protein>
<keyword evidence="13" id="KW-1185">Reference proteome</keyword>
<proteinExistence type="inferred from homology"/>
<comment type="similarity">
    <text evidence="3 10">Belongs to the peptidase M24B family.</text>
</comment>